<dbReference type="PANTHER" id="PTHR31683:SF18">
    <property type="entry name" value="PECTATE LYASE 21-RELATED"/>
    <property type="match status" value="1"/>
</dbReference>
<dbReference type="SUPFAM" id="SSF51126">
    <property type="entry name" value="Pectin lyase-like"/>
    <property type="match status" value="1"/>
</dbReference>
<dbReference type="EMBL" id="CP127162">
    <property type="protein sequence ID" value="WIV17439.1"/>
    <property type="molecule type" value="Genomic_DNA"/>
</dbReference>
<keyword evidence="2" id="KW-0119">Carbohydrate metabolism</keyword>
<dbReference type="RefSeq" id="WP_285741850.1">
    <property type="nucleotide sequence ID" value="NZ_CP127162.1"/>
</dbReference>
<keyword evidence="2" id="KW-0624">Polysaccharide degradation</keyword>
<accession>A0ABY8X0D0</accession>
<feature type="signal peptide" evidence="3">
    <location>
        <begin position="1"/>
        <end position="31"/>
    </location>
</feature>
<keyword evidence="6" id="KW-1185">Reference proteome</keyword>
<dbReference type="InterPro" id="IPR013320">
    <property type="entry name" value="ConA-like_dom_sf"/>
</dbReference>
<comment type="subcellular location">
    <subcellularLocation>
        <location evidence="2">Secreted</location>
    </subcellularLocation>
</comment>
<name>A0ABY8X0D0_9BACL</name>
<dbReference type="Proteomes" id="UP001236415">
    <property type="component" value="Chromosome"/>
</dbReference>
<dbReference type="InterPro" id="IPR045032">
    <property type="entry name" value="PEL"/>
</dbReference>
<dbReference type="PANTHER" id="PTHR31683">
    <property type="entry name" value="PECTATE LYASE 18-RELATED"/>
    <property type="match status" value="1"/>
</dbReference>
<dbReference type="InterPro" id="IPR002022">
    <property type="entry name" value="Pec_lyase"/>
</dbReference>
<dbReference type="SUPFAM" id="SSF49899">
    <property type="entry name" value="Concanavalin A-like lectins/glucanases"/>
    <property type="match status" value="1"/>
</dbReference>
<evidence type="ECO:0000256" key="2">
    <source>
        <dbReference type="RuleBase" id="RU361173"/>
    </source>
</evidence>
<dbReference type="Gene3D" id="2.60.120.560">
    <property type="entry name" value="Exo-inulinase, domain 1"/>
    <property type="match status" value="1"/>
</dbReference>
<keyword evidence="1 2" id="KW-0456">Lyase</keyword>
<dbReference type="InterPro" id="IPR012334">
    <property type="entry name" value="Pectin_lyas_fold"/>
</dbReference>
<feature type="chain" id="PRO_5046016166" evidence="3">
    <location>
        <begin position="32"/>
        <end position="689"/>
    </location>
</feature>
<proteinExistence type="inferred from homology"/>
<evidence type="ECO:0000256" key="3">
    <source>
        <dbReference type="SAM" id="SignalP"/>
    </source>
</evidence>
<reference evidence="5 6" key="1">
    <citation type="submission" date="2023-06" db="EMBL/GenBank/DDBJ databases">
        <title>Paenibacillus polygonum sp. nov., an endophytic bacterium, isolated from Polygonum lapathifolium L. in Nanji Wetland National Nature Reserve, South of Poyang Lake, Jiangxi Province, China.</title>
        <authorList>
            <person name="Yu Z."/>
        </authorList>
    </citation>
    <scope>NUCLEOTIDE SEQUENCE [LARGE SCALE GENOMIC DNA]</scope>
    <source>
        <strain evidence="5 6">C31</strain>
    </source>
</reference>
<gene>
    <name evidence="5" type="ORF">QPK24_13485</name>
</gene>
<evidence type="ECO:0000313" key="6">
    <source>
        <dbReference type="Proteomes" id="UP001236415"/>
    </source>
</evidence>
<protein>
    <submittedName>
        <fullName evidence="5">DUF1080 domain-containing protein</fullName>
    </submittedName>
</protein>
<dbReference type="InterPro" id="IPR011050">
    <property type="entry name" value="Pectin_lyase_fold/virulence"/>
</dbReference>
<dbReference type="Pfam" id="PF00544">
    <property type="entry name" value="Pectate_lyase_4"/>
    <property type="match status" value="2"/>
</dbReference>
<evidence type="ECO:0000256" key="1">
    <source>
        <dbReference type="ARBA" id="ARBA00023239"/>
    </source>
</evidence>
<feature type="domain" description="Pectate lyase" evidence="4">
    <location>
        <begin position="306"/>
        <end position="567"/>
    </location>
</feature>
<dbReference type="InterPro" id="IPR010496">
    <property type="entry name" value="AL/BT2_dom"/>
</dbReference>
<dbReference type="SMART" id="SM00656">
    <property type="entry name" value="Amb_all"/>
    <property type="match status" value="1"/>
</dbReference>
<comment type="similarity">
    <text evidence="2">Belongs to the polysaccharide lyase 1 family.</text>
</comment>
<dbReference type="Gene3D" id="2.160.20.10">
    <property type="entry name" value="Single-stranded right-handed beta-helix, Pectin lyase-like"/>
    <property type="match status" value="1"/>
</dbReference>
<dbReference type="Pfam" id="PF06439">
    <property type="entry name" value="3keto-disac_hyd"/>
    <property type="match status" value="1"/>
</dbReference>
<sequence>MRVRKRLNKMVILSLSIILMLSLGVVQPVLASEPFQDTFEEGDSNWIATSGNWSVVSDQGSAVYYQSSNSEGRTSTGDLEWKDYSVTADVKITDFNGSTRTYVAGRYTDANNYYAASLFNSAGGKLEIRKKVKGSSTTLATKVDFELKTNEWYHIKLEMTGSTINMYVNDVLELSATDTDLTQGRVGLLTLKSAAMYDNVKISNVTSSLPEPAPGTPIDPPTETPVDPPVVPPVNTPAETPDGTYELSEYNLSGFATGTTGGGQIIDTDPRYIKVYNASDLALALKKGSKYKVVEIMNDLNLGWNEIPDAAKVSPFSAHNSALTHPVLKETGVSKVNIDSFDGLTIFSESGATIKHAAFTFKRSNNIIIRNLEFDELWEWDEASKGDYDKNDWDYITVENSSNIWIDHTTFHKAYDGLVDIKKGSHGVTISWSSFVGDDQSSNSWVTQQINALEANKTAYPMYAFLRSSSVGMSKEQIIAVAASQKKGHLIGANEFATDNPDLEVTLHHNYYKDIQDRMPRLRGGNVHAYNIVMDNAEAWTIKNSITSDMAKAISAKGYHFGITSNGAISTENGSVLLEKSVIRGVQYPIRNNQVSATQSKYTGKIAALDTIYELSEVHFRGGSEDADSPLSPVPAAIIPFSWNGFSVLPYSYTAEDPAGLQARLTAVDGAGAGKLSLTTAQWLSTNYN</sequence>
<keyword evidence="2" id="KW-0964">Secreted</keyword>
<keyword evidence="3" id="KW-0732">Signal</keyword>
<evidence type="ECO:0000313" key="5">
    <source>
        <dbReference type="EMBL" id="WIV17439.1"/>
    </source>
</evidence>
<evidence type="ECO:0000259" key="4">
    <source>
        <dbReference type="SMART" id="SM00656"/>
    </source>
</evidence>
<organism evidence="5 6">
    <name type="scientific">Paenibacillus polygoni</name>
    <dbReference type="NCBI Taxonomy" id="3050112"/>
    <lineage>
        <taxon>Bacteria</taxon>
        <taxon>Bacillati</taxon>
        <taxon>Bacillota</taxon>
        <taxon>Bacilli</taxon>
        <taxon>Bacillales</taxon>
        <taxon>Paenibacillaceae</taxon>
        <taxon>Paenibacillus</taxon>
    </lineage>
</organism>